<dbReference type="PANTHER" id="PTHR10963:SF55">
    <property type="entry name" value="GLYCOSIDE HYDROLASE FAMILY 16 PROTEIN"/>
    <property type="match status" value="1"/>
</dbReference>
<dbReference type="GO" id="GO:0004553">
    <property type="term" value="F:hydrolase activity, hydrolyzing O-glycosyl compounds"/>
    <property type="evidence" value="ECO:0007669"/>
    <property type="project" value="InterPro"/>
</dbReference>
<dbReference type="InterPro" id="IPR050546">
    <property type="entry name" value="Glycosyl_Hydrlase_16"/>
</dbReference>
<evidence type="ECO:0000256" key="2">
    <source>
        <dbReference type="SAM" id="SignalP"/>
    </source>
</evidence>
<proteinExistence type="inferred from homology"/>
<organism evidence="4 5">
    <name type="scientific">Algoriphagus faecimaris</name>
    <dbReference type="NCBI Taxonomy" id="686796"/>
    <lineage>
        <taxon>Bacteria</taxon>
        <taxon>Pseudomonadati</taxon>
        <taxon>Bacteroidota</taxon>
        <taxon>Cytophagia</taxon>
        <taxon>Cytophagales</taxon>
        <taxon>Cyclobacteriaceae</taxon>
        <taxon>Algoriphagus</taxon>
    </lineage>
</organism>
<dbReference type="InterPro" id="IPR013320">
    <property type="entry name" value="ConA-like_dom_sf"/>
</dbReference>
<evidence type="ECO:0000259" key="3">
    <source>
        <dbReference type="PROSITE" id="PS51762"/>
    </source>
</evidence>
<dbReference type="PROSITE" id="PS51762">
    <property type="entry name" value="GH16_2"/>
    <property type="match status" value="1"/>
</dbReference>
<protein>
    <submittedName>
        <fullName evidence="4">Glycosyl hydrolases family 16</fullName>
    </submittedName>
</protein>
<dbReference type="PANTHER" id="PTHR10963">
    <property type="entry name" value="GLYCOSYL HYDROLASE-RELATED"/>
    <property type="match status" value="1"/>
</dbReference>
<keyword evidence="4" id="KW-0378">Hydrolase</keyword>
<feature type="domain" description="GH16" evidence="3">
    <location>
        <begin position="41"/>
        <end position="275"/>
    </location>
</feature>
<evidence type="ECO:0000313" key="5">
    <source>
        <dbReference type="Proteomes" id="UP000199060"/>
    </source>
</evidence>
<gene>
    <name evidence="4" type="ORF">SAMN04488104_1006105</name>
</gene>
<dbReference type="STRING" id="686796.SAMN04488104_1006105"/>
<dbReference type="Pfam" id="PF00722">
    <property type="entry name" value="Glyco_hydro_16"/>
    <property type="match status" value="1"/>
</dbReference>
<dbReference type="SUPFAM" id="SSF49899">
    <property type="entry name" value="Concanavalin A-like lectins/glucanases"/>
    <property type="match status" value="1"/>
</dbReference>
<dbReference type="PROSITE" id="PS51257">
    <property type="entry name" value="PROKAR_LIPOPROTEIN"/>
    <property type="match status" value="1"/>
</dbReference>
<reference evidence="5" key="1">
    <citation type="submission" date="2016-10" db="EMBL/GenBank/DDBJ databases">
        <authorList>
            <person name="Varghese N."/>
            <person name="Submissions S."/>
        </authorList>
    </citation>
    <scope>NUCLEOTIDE SEQUENCE [LARGE SCALE GENOMIC DNA]</scope>
    <source>
        <strain evidence="5">DSM 23095</strain>
    </source>
</reference>
<keyword evidence="2" id="KW-0732">Signal</keyword>
<evidence type="ECO:0000313" key="4">
    <source>
        <dbReference type="EMBL" id="SDC80964.1"/>
    </source>
</evidence>
<dbReference type="InterPro" id="IPR000757">
    <property type="entry name" value="Beta-glucanase-like"/>
</dbReference>
<name>A0A1G6PMW5_9BACT</name>
<dbReference type="CDD" id="cd08023">
    <property type="entry name" value="GH16_laminarinase_like"/>
    <property type="match status" value="1"/>
</dbReference>
<keyword evidence="5" id="KW-1185">Reference proteome</keyword>
<dbReference type="Gene3D" id="2.60.120.200">
    <property type="match status" value="1"/>
</dbReference>
<accession>A0A1G6PMW5</accession>
<dbReference type="AlphaFoldDB" id="A0A1G6PMW5"/>
<feature type="chain" id="PRO_5011528720" evidence="2">
    <location>
        <begin position="22"/>
        <end position="275"/>
    </location>
</feature>
<comment type="similarity">
    <text evidence="1">Belongs to the glycosyl hydrolase 16 family.</text>
</comment>
<sequence>MNTTYKIFSFFLILSFGFLLTSGCMDTNELPDRGYTLVWSDEFDGTTGDPPNPEFWNYDIGTGIDGWGNNELQYYTDRTENIHIDGKGNLVIKAINEPFAGRNFTSARITTKGLKEFRFGRIEARIKTPFGQGLWPAFWMLGANIDGVGWPQAGEIDIMELRGQEPRRIIGSIHGPGYSAGDAISGYFQLFDSRFDTEFHVFAVEWGADFIDFFVDDRLYNRLSPEDLPAGSEWVFDRHFFLLLNVAVGGNFVGPVSPNTRFPQTMLIDYVRVYQ</sequence>
<dbReference type="EMBL" id="FNAC01000006">
    <property type="protein sequence ID" value="SDC80964.1"/>
    <property type="molecule type" value="Genomic_DNA"/>
</dbReference>
<dbReference type="RefSeq" id="WP_087938129.1">
    <property type="nucleotide sequence ID" value="NZ_FNAC01000006.1"/>
</dbReference>
<evidence type="ECO:0000256" key="1">
    <source>
        <dbReference type="ARBA" id="ARBA00006865"/>
    </source>
</evidence>
<feature type="signal peptide" evidence="2">
    <location>
        <begin position="1"/>
        <end position="21"/>
    </location>
</feature>
<dbReference type="GO" id="GO:0005975">
    <property type="term" value="P:carbohydrate metabolic process"/>
    <property type="evidence" value="ECO:0007669"/>
    <property type="project" value="InterPro"/>
</dbReference>
<dbReference type="Proteomes" id="UP000199060">
    <property type="component" value="Unassembled WGS sequence"/>
</dbReference>
<dbReference type="OrthoDB" id="9776255at2"/>